<dbReference type="PANTHER" id="PTHR35395:SF1">
    <property type="entry name" value="DUF6536 DOMAIN-CONTAINING PROTEIN"/>
    <property type="match status" value="1"/>
</dbReference>
<accession>A0A8H6E9V3</accession>
<comment type="caution">
    <text evidence="3">The sequence shown here is derived from an EMBL/GenBank/DDBJ whole genome shotgun (WGS) entry which is preliminary data.</text>
</comment>
<feature type="transmembrane region" description="Helical" evidence="1">
    <location>
        <begin position="179"/>
        <end position="196"/>
    </location>
</feature>
<dbReference type="PANTHER" id="PTHR35395">
    <property type="entry name" value="DUF6536 DOMAIN-CONTAINING PROTEIN"/>
    <property type="match status" value="1"/>
</dbReference>
<feature type="transmembrane region" description="Helical" evidence="1">
    <location>
        <begin position="431"/>
        <end position="454"/>
    </location>
</feature>
<evidence type="ECO:0000259" key="2">
    <source>
        <dbReference type="Pfam" id="PF20163"/>
    </source>
</evidence>
<feature type="domain" description="DUF6536" evidence="2">
    <location>
        <begin position="67"/>
        <end position="219"/>
    </location>
</feature>
<dbReference type="AlphaFoldDB" id="A0A8H6E9V3"/>
<gene>
    <name evidence="3" type="ORF">ETB97_008908</name>
</gene>
<keyword evidence="1" id="KW-0472">Membrane</keyword>
<evidence type="ECO:0000256" key="1">
    <source>
        <dbReference type="SAM" id="Phobius"/>
    </source>
</evidence>
<proteinExistence type="predicted"/>
<dbReference type="InterPro" id="IPR046623">
    <property type="entry name" value="DUF6536"/>
</dbReference>
<feature type="transmembrane region" description="Helical" evidence="1">
    <location>
        <begin position="71"/>
        <end position="92"/>
    </location>
</feature>
<keyword evidence="1" id="KW-1133">Transmembrane helix</keyword>
<keyword evidence="1" id="KW-0812">Transmembrane</keyword>
<reference evidence="3 4" key="1">
    <citation type="submission" date="2019-04" db="EMBL/GenBank/DDBJ databases">
        <title>Aspergillus burnettii sp. nov., novel species from soil in southeast Queensland.</title>
        <authorList>
            <person name="Gilchrist C.L.M."/>
            <person name="Pitt J.I."/>
            <person name="Lange L."/>
            <person name="Lacey H.J."/>
            <person name="Vuong D."/>
            <person name="Midgley D.J."/>
            <person name="Greenfield P."/>
            <person name="Bradbury M."/>
            <person name="Lacey E."/>
            <person name="Busk P.K."/>
            <person name="Pilgaard B."/>
            <person name="Chooi Y.H."/>
            <person name="Piggott A.M."/>
        </authorList>
    </citation>
    <scope>NUCLEOTIDE SEQUENCE [LARGE SCALE GENOMIC DNA]</scope>
    <source>
        <strain evidence="3 4">FRR 5400</strain>
    </source>
</reference>
<dbReference type="EMBL" id="SPNV01000041">
    <property type="protein sequence ID" value="KAF5863973.1"/>
    <property type="molecule type" value="Genomic_DNA"/>
</dbReference>
<name>A0A8H6E9V3_PETAA</name>
<sequence length="643" mass="71647">MTIDSTKLLEAEAVAEVVELSENTPTQKRQSTWTSTKAWYSQTVLRSGKGYNRLPAKVQEPNHLHGWRVGAVASCILVGICLCLNVVATIYVRRKYPPNSNDLGIMQEGTCSQIRSVDSRLHYALNVIATVLVGASNYNMQCLTAPTRAQVDQAHAKHRWLDIGVHSIRNLSSIGRARAGLWLVLLLSTLPLHLLWNSAVVMTTTFNEYSGLVVTRDFVDSHRGIGLDCSDQAMEKYRATNLSSYVTCWLFDQAQNNRSSLAQMDPRECISAYEAGLEGRSFNMLAVTKQSKGLNQSRIFPPPGNTTLPVLAYFHPLDYPDQIEHWCSGLCHNWGEGGDSEKYCWDTDWDSASVPFACQYHKVNGTGWRPNALSQTYSWMCHPDAILYNQCSGSAAAKNATNWTILPEHYEIDHCLVADAIHTCQLLYSPVILYIAIACNAIKFGSIILSLLILRQPTLATIGDALDSFLRTPDMASKGRCLMSKLDDTMFSIPDDTDELLTQRWDRRHGWLARCYQGTSVRRWGACILLWLASIIVGLVFLFKGINLVGARNAFTMGFGALSLNAIVSTSTYRGGTAASIVTTSIVANLPQLLLSGLYFMYNAVVTGMASAYEWSRFAYRPTTLRVTLPWGEQRETYWLQLP</sequence>
<feature type="transmembrane region" description="Helical" evidence="1">
    <location>
        <begin position="580"/>
        <end position="602"/>
    </location>
</feature>
<dbReference type="Pfam" id="PF20163">
    <property type="entry name" value="DUF6536"/>
    <property type="match status" value="1"/>
</dbReference>
<organism evidence="3 4">
    <name type="scientific">Petromyces alliaceus</name>
    <name type="common">Aspergillus alliaceus</name>
    <dbReference type="NCBI Taxonomy" id="209559"/>
    <lineage>
        <taxon>Eukaryota</taxon>
        <taxon>Fungi</taxon>
        <taxon>Dikarya</taxon>
        <taxon>Ascomycota</taxon>
        <taxon>Pezizomycotina</taxon>
        <taxon>Eurotiomycetes</taxon>
        <taxon>Eurotiomycetidae</taxon>
        <taxon>Eurotiales</taxon>
        <taxon>Aspergillaceae</taxon>
        <taxon>Aspergillus</taxon>
        <taxon>Aspergillus subgen. Circumdati</taxon>
    </lineage>
</organism>
<keyword evidence="4" id="KW-1185">Reference proteome</keyword>
<feature type="transmembrane region" description="Helical" evidence="1">
    <location>
        <begin position="524"/>
        <end position="543"/>
    </location>
</feature>
<protein>
    <recommendedName>
        <fullName evidence="2">DUF6536 domain-containing protein</fullName>
    </recommendedName>
</protein>
<dbReference type="Proteomes" id="UP000541154">
    <property type="component" value="Unassembled WGS sequence"/>
</dbReference>
<evidence type="ECO:0000313" key="4">
    <source>
        <dbReference type="Proteomes" id="UP000541154"/>
    </source>
</evidence>
<evidence type="ECO:0000313" key="3">
    <source>
        <dbReference type="EMBL" id="KAF5863973.1"/>
    </source>
</evidence>